<comment type="caution">
    <text evidence="2">The sequence shown here is derived from an EMBL/GenBank/DDBJ whole genome shotgun (WGS) entry which is preliminary data.</text>
</comment>
<accession>A0A9W8QZC8</accession>
<feature type="region of interest" description="Disordered" evidence="1">
    <location>
        <begin position="55"/>
        <end position="83"/>
    </location>
</feature>
<dbReference type="InterPro" id="IPR021833">
    <property type="entry name" value="DUF3425"/>
</dbReference>
<reference evidence="2" key="1">
    <citation type="submission" date="2022-09" db="EMBL/GenBank/DDBJ databases">
        <title>Fusarium specimens isolated from Avocado Roots.</title>
        <authorList>
            <person name="Stajich J."/>
            <person name="Roper C."/>
            <person name="Heimlech-Rivalta G."/>
        </authorList>
    </citation>
    <scope>NUCLEOTIDE SEQUENCE</scope>
    <source>
        <strain evidence="2">A02</strain>
    </source>
</reference>
<protein>
    <recommendedName>
        <fullName evidence="4">BZIP domain-containing protein</fullName>
    </recommendedName>
</protein>
<gene>
    <name evidence="2" type="ORF">NW755_009725</name>
</gene>
<sequence>MERPINRGLTPLIVLSDMVQRREIRVADEDWTGTTSGARRRKLQNRLNQRAYERRRASRRQLAAAHPNQGSRQGHGTPATNDAADAMELMPDPRELATVPLPEGCTPGSGCLLLRPGAQGALRQFAKKAYEDYVLGCPQPWHLSTLIQVNVFNALVHNGFTLGFSDHWQSRAATSPFAIIGPGPSWDSYPPSLRPTALQRTVPHHPWIDLFPIPQMRDNILRSFSRLDMDELCGDLLDVKPGLDGKPNLIVWGDPWDPRGWEVSTPFLQKWGWMLWGCLDVLQATNYWRERRGEGKILF</sequence>
<proteinExistence type="predicted"/>
<dbReference type="EMBL" id="JAOQAV010000030">
    <property type="protein sequence ID" value="KAJ4183236.1"/>
    <property type="molecule type" value="Genomic_DNA"/>
</dbReference>
<evidence type="ECO:0008006" key="4">
    <source>
        <dbReference type="Google" id="ProtNLM"/>
    </source>
</evidence>
<dbReference type="PANTHER" id="PTHR38116">
    <property type="entry name" value="CHROMOSOME 7, WHOLE GENOME SHOTGUN SEQUENCE"/>
    <property type="match status" value="1"/>
</dbReference>
<dbReference type="AlphaFoldDB" id="A0A9W8QZC8"/>
<dbReference type="Proteomes" id="UP001152087">
    <property type="component" value="Unassembled WGS sequence"/>
</dbReference>
<keyword evidence="3" id="KW-1185">Reference proteome</keyword>
<dbReference type="PANTHER" id="PTHR38116:SF1">
    <property type="entry name" value="BZIP DOMAIN-CONTAINING PROTEIN"/>
    <property type="match status" value="1"/>
</dbReference>
<feature type="compositionally biased region" description="Polar residues" evidence="1">
    <location>
        <begin position="68"/>
        <end position="80"/>
    </location>
</feature>
<evidence type="ECO:0000313" key="2">
    <source>
        <dbReference type="EMBL" id="KAJ4183236.1"/>
    </source>
</evidence>
<dbReference type="CDD" id="cd14688">
    <property type="entry name" value="bZIP_YAP"/>
    <property type="match status" value="1"/>
</dbReference>
<organism evidence="2 3">
    <name type="scientific">Fusarium falciforme</name>
    <dbReference type="NCBI Taxonomy" id="195108"/>
    <lineage>
        <taxon>Eukaryota</taxon>
        <taxon>Fungi</taxon>
        <taxon>Dikarya</taxon>
        <taxon>Ascomycota</taxon>
        <taxon>Pezizomycotina</taxon>
        <taxon>Sordariomycetes</taxon>
        <taxon>Hypocreomycetidae</taxon>
        <taxon>Hypocreales</taxon>
        <taxon>Nectriaceae</taxon>
        <taxon>Fusarium</taxon>
        <taxon>Fusarium solani species complex</taxon>
    </lineage>
</organism>
<name>A0A9W8QZC8_9HYPO</name>
<evidence type="ECO:0000313" key="3">
    <source>
        <dbReference type="Proteomes" id="UP001152087"/>
    </source>
</evidence>
<dbReference type="Pfam" id="PF11905">
    <property type="entry name" value="DUF3425"/>
    <property type="match status" value="1"/>
</dbReference>
<evidence type="ECO:0000256" key="1">
    <source>
        <dbReference type="SAM" id="MobiDB-lite"/>
    </source>
</evidence>